<dbReference type="Proteomes" id="UP001153678">
    <property type="component" value="Unassembled WGS sequence"/>
</dbReference>
<protein>
    <submittedName>
        <fullName evidence="1">14457_t:CDS:1</fullName>
    </submittedName>
</protein>
<comment type="caution">
    <text evidence="1">The sequence shown here is derived from an EMBL/GenBank/DDBJ whole genome shotgun (WGS) entry which is preliminary data.</text>
</comment>
<reference evidence="1" key="1">
    <citation type="submission" date="2022-08" db="EMBL/GenBank/DDBJ databases">
        <authorList>
            <person name="Kallberg Y."/>
            <person name="Tangrot J."/>
            <person name="Rosling A."/>
        </authorList>
    </citation>
    <scope>NUCLEOTIDE SEQUENCE</scope>
    <source>
        <strain evidence="1">Wild A</strain>
    </source>
</reference>
<gene>
    <name evidence="1" type="ORF">FWILDA_LOCUS19701</name>
</gene>
<accession>A0A9W4X7L9</accession>
<organism evidence="1 2">
    <name type="scientific">Funneliformis geosporum</name>
    <dbReference type="NCBI Taxonomy" id="1117311"/>
    <lineage>
        <taxon>Eukaryota</taxon>
        <taxon>Fungi</taxon>
        <taxon>Fungi incertae sedis</taxon>
        <taxon>Mucoromycota</taxon>
        <taxon>Glomeromycotina</taxon>
        <taxon>Glomeromycetes</taxon>
        <taxon>Glomerales</taxon>
        <taxon>Glomeraceae</taxon>
        <taxon>Funneliformis</taxon>
    </lineage>
</organism>
<keyword evidence="2" id="KW-1185">Reference proteome</keyword>
<dbReference type="EMBL" id="CAMKVN010025167">
    <property type="protein sequence ID" value="CAI2200708.1"/>
    <property type="molecule type" value="Genomic_DNA"/>
</dbReference>
<name>A0A9W4X7L9_9GLOM</name>
<proteinExistence type="predicted"/>
<evidence type="ECO:0000313" key="1">
    <source>
        <dbReference type="EMBL" id="CAI2200708.1"/>
    </source>
</evidence>
<sequence>VVKAYSRALGKLGTSYKPLSLDPTKLIINPGSTWKHLEQNITS</sequence>
<dbReference type="AlphaFoldDB" id="A0A9W4X7L9"/>
<evidence type="ECO:0000313" key="2">
    <source>
        <dbReference type="Proteomes" id="UP001153678"/>
    </source>
</evidence>
<feature type="non-terminal residue" evidence="1">
    <location>
        <position position="1"/>
    </location>
</feature>